<dbReference type="AlphaFoldDB" id="A0A381R9S8"/>
<dbReference type="InterPro" id="IPR000889">
    <property type="entry name" value="Glutathione_peroxidase"/>
</dbReference>
<organism evidence="4">
    <name type="scientific">marine metagenome</name>
    <dbReference type="NCBI Taxonomy" id="408172"/>
    <lineage>
        <taxon>unclassified sequences</taxon>
        <taxon>metagenomes</taxon>
        <taxon>ecological metagenomes</taxon>
    </lineage>
</organism>
<dbReference type="GO" id="GO:0004601">
    <property type="term" value="F:peroxidase activity"/>
    <property type="evidence" value="ECO:0007669"/>
    <property type="project" value="UniProtKB-KW"/>
</dbReference>
<comment type="similarity">
    <text evidence="1">Belongs to the glutathione peroxidase family.</text>
</comment>
<name>A0A381R9S8_9ZZZZ</name>
<proteinExistence type="inferred from homology"/>
<dbReference type="PROSITE" id="PS00460">
    <property type="entry name" value="GLUTATHIONE_PEROXID_1"/>
    <property type="match status" value="1"/>
</dbReference>
<gene>
    <name evidence="4" type="ORF">METZ01_LOCUS41255</name>
</gene>
<reference evidence="4" key="1">
    <citation type="submission" date="2018-05" db="EMBL/GenBank/DDBJ databases">
        <authorList>
            <person name="Lanie J.A."/>
            <person name="Ng W.-L."/>
            <person name="Kazmierczak K.M."/>
            <person name="Andrzejewski T.M."/>
            <person name="Davidsen T.M."/>
            <person name="Wayne K.J."/>
            <person name="Tettelin H."/>
            <person name="Glass J.I."/>
            <person name="Rusch D."/>
            <person name="Podicherti R."/>
            <person name="Tsui H.-C.T."/>
            <person name="Winkler M.E."/>
        </authorList>
    </citation>
    <scope>NUCLEOTIDE SEQUENCE</scope>
</reference>
<evidence type="ECO:0000256" key="2">
    <source>
        <dbReference type="ARBA" id="ARBA00022559"/>
    </source>
</evidence>
<dbReference type="InterPro" id="IPR036249">
    <property type="entry name" value="Thioredoxin-like_sf"/>
</dbReference>
<accession>A0A381R9S8</accession>
<dbReference type="PANTHER" id="PTHR11592:SF134">
    <property type="entry name" value="PHOSPHOLIPID HYDROPEROXIDE GLUTATHIONE PEROXIDASE"/>
    <property type="match status" value="1"/>
</dbReference>
<dbReference type="PRINTS" id="PR01011">
    <property type="entry name" value="GLUTPROXDASE"/>
</dbReference>
<dbReference type="SUPFAM" id="SSF52833">
    <property type="entry name" value="Thioredoxin-like"/>
    <property type="match status" value="1"/>
</dbReference>
<evidence type="ECO:0000256" key="1">
    <source>
        <dbReference type="ARBA" id="ARBA00006926"/>
    </source>
</evidence>
<evidence type="ECO:0008006" key="5">
    <source>
        <dbReference type="Google" id="ProtNLM"/>
    </source>
</evidence>
<protein>
    <recommendedName>
        <fullName evidence="5">Glutathione peroxidase</fullName>
    </recommendedName>
</protein>
<dbReference type="Pfam" id="PF00255">
    <property type="entry name" value="GSHPx"/>
    <property type="match status" value="1"/>
</dbReference>
<evidence type="ECO:0000313" key="4">
    <source>
        <dbReference type="EMBL" id="SUZ88401.1"/>
    </source>
</evidence>
<dbReference type="GO" id="GO:0006979">
    <property type="term" value="P:response to oxidative stress"/>
    <property type="evidence" value="ECO:0007669"/>
    <property type="project" value="InterPro"/>
</dbReference>
<dbReference type="PIRSF" id="PIRSF000303">
    <property type="entry name" value="Glutathion_perox"/>
    <property type="match status" value="1"/>
</dbReference>
<dbReference type="CDD" id="cd00340">
    <property type="entry name" value="GSH_Peroxidase"/>
    <property type="match status" value="1"/>
</dbReference>
<dbReference type="EMBL" id="UINC01001769">
    <property type="protein sequence ID" value="SUZ88401.1"/>
    <property type="molecule type" value="Genomic_DNA"/>
</dbReference>
<dbReference type="PANTHER" id="PTHR11592">
    <property type="entry name" value="GLUTATHIONE PEROXIDASE"/>
    <property type="match status" value="1"/>
</dbReference>
<evidence type="ECO:0000256" key="3">
    <source>
        <dbReference type="ARBA" id="ARBA00023002"/>
    </source>
</evidence>
<keyword evidence="3" id="KW-0560">Oxidoreductase</keyword>
<dbReference type="InterPro" id="IPR029759">
    <property type="entry name" value="GPX_AS"/>
</dbReference>
<dbReference type="Gene3D" id="3.40.30.10">
    <property type="entry name" value="Glutaredoxin"/>
    <property type="match status" value="1"/>
</dbReference>
<keyword evidence="2" id="KW-0575">Peroxidase</keyword>
<dbReference type="PROSITE" id="PS51355">
    <property type="entry name" value="GLUTATHIONE_PEROXID_3"/>
    <property type="match status" value="1"/>
</dbReference>
<sequence length="196" mass="22550">MIKILPYLLLIFVIGVGVLLTTSFKAKTKNIILNTNNIAPKKSFYELEAISLDGKKISFDQYKNKKILIVNVASKCGYTYQYEGLQKLQDIYQDKVIVLGFPANDFFNQESGSNEEIEEFCETNYGITFPMFEKTTTKGKKQSPIYQWLTNKDFNGWNAQRPTWNFCKYLVNEQGKLVGFFDSKVKPLSEEITSLL</sequence>